<dbReference type="GO" id="GO:1990234">
    <property type="term" value="C:transferase complex"/>
    <property type="evidence" value="ECO:0007669"/>
    <property type="project" value="UniProtKB-ARBA"/>
</dbReference>
<dbReference type="InterPro" id="IPR036322">
    <property type="entry name" value="WD40_repeat_dom_sf"/>
</dbReference>
<dbReference type="InterPro" id="IPR019775">
    <property type="entry name" value="WD40_repeat_CS"/>
</dbReference>
<comment type="caution">
    <text evidence="4">The sequence shown here is derived from an EMBL/GenBank/DDBJ whole genome shotgun (WGS) entry which is preliminary data.</text>
</comment>
<dbReference type="PROSITE" id="PS50294">
    <property type="entry name" value="WD_REPEATS_REGION"/>
    <property type="match status" value="2"/>
</dbReference>
<name>X6LU28_RETFI</name>
<keyword evidence="5" id="KW-1185">Reference proteome</keyword>
<feature type="non-terminal residue" evidence="4">
    <location>
        <position position="228"/>
    </location>
</feature>
<keyword evidence="2" id="KW-0677">Repeat</keyword>
<dbReference type="Proteomes" id="UP000023152">
    <property type="component" value="Unassembled WGS sequence"/>
</dbReference>
<dbReference type="PROSITE" id="PS50082">
    <property type="entry name" value="WD_REPEATS_2"/>
    <property type="match status" value="2"/>
</dbReference>
<evidence type="ECO:0000313" key="5">
    <source>
        <dbReference type="Proteomes" id="UP000023152"/>
    </source>
</evidence>
<evidence type="ECO:0000256" key="2">
    <source>
        <dbReference type="ARBA" id="ARBA00022737"/>
    </source>
</evidence>
<feature type="repeat" description="WD" evidence="3">
    <location>
        <begin position="110"/>
        <end position="139"/>
    </location>
</feature>
<dbReference type="PROSITE" id="PS00678">
    <property type="entry name" value="WD_REPEATS_1"/>
    <property type="match status" value="2"/>
</dbReference>
<evidence type="ECO:0000256" key="1">
    <source>
        <dbReference type="ARBA" id="ARBA00022574"/>
    </source>
</evidence>
<dbReference type="Pfam" id="PF00400">
    <property type="entry name" value="WD40"/>
    <property type="match status" value="2"/>
</dbReference>
<dbReference type="PANTHER" id="PTHR22847">
    <property type="entry name" value="WD40 REPEAT PROTEIN"/>
    <property type="match status" value="1"/>
</dbReference>
<reference evidence="4 5" key="1">
    <citation type="journal article" date="2013" name="Curr. Biol.">
        <title>The Genome of the Foraminiferan Reticulomyxa filosa.</title>
        <authorList>
            <person name="Glockner G."/>
            <person name="Hulsmann N."/>
            <person name="Schleicher M."/>
            <person name="Noegel A.A."/>
            <person name="Eichinger L."/>
            <person name="Gallinger C."/>
            <person name="Pawlowski J."/>
            <person name="Sierra R."/>
            <person name="Euteneuer U."/>
            <person name="Pillet L."/>
            <person name="Moustafa A."/>
            <person name="Platzer M."/>
            <person name="Groth M."/>
            <person name="Szafranski K."/>
            <person name="Schliwa M."/>
        </authorList>
    </citation>
    <scope>NUCLEOTIDE SEQUENCE [LARGE SCALE GENOMIC DNA]</scope>
</reference>
<sequence length="228" mass="26245">MNKPKQSNNCNQWFPSTDSNNYPIHIGRENDNHYGVRALIGGSNNHLLFIAYKPKKISVFNLNTLEFIRDDILLAMDKIVLGYLIKKSAKYISLVDVMIKLFHQIVKSNLSPDGKFIVSCSNDNTIRIWNIKTGKEWKTLKGCSTYVYDVKYFPSSQTIVSCSSDNMVQLWNIKSGKEIQRFEGYSYFMMCVDVSQNNNTIAPANFIHSFFFGKHVLFFLCEKAIYSL</sequence>
<accession>X6LU28</accession>
<evidence type="ECO:0000313" key="4">
    <source>
        <dbReference type="EMBL" id="ETO04647.1"/>
    </source>
</evidence>
<protein>
    <submittedName>
        <fullName evidence="4">WD repeat-containing protein</fullName>
    </submittedName>
</protein>
<dbReference type="EMBL" id="ASPP01029106">
    <property type="protein sequence ID" value="ETO04647.1"/>
    <property type="molecule type" value="Genomic_DNA"/>
</dbReference>
<organism evidence="4 5">
    <name type="scientific">Reticulomyxa filosa</name>
    <dbReference type="NCBI Taxonomy" id="46433"/>
    <lineage>
        <taxon>Eukaryota</taxon>
        <taxon>Sar</taxon>
        <taxon>Rhizaria</taxon>
        <taxon>Retaria</taxon>
        <taxon>Foraminifera</taxon>
        <taxon>Monothalamids</taxon>
        <taxon>Reticulomyxidae</taxon>
        <taxon>Reticulomyxa</taxon>
    </lineage>
</organism>
<dbReference type="AlphaFoldDB" id="X6LU28"/>
<dbReference type="Gene3D" id="2.130.10.10">
    <property type="entry name" value="YVTN repeat-like/Quinoprotein amine dehydrogenase"/>
    <property type="match status" value="1"/>
</dbReference>
<feature type="repeat" description="WD" evidence="3">
    <location>
        <begin position="140"/>
        <end position="181"/>
    </location>
</feature>
<dbReference type="InterPro" id="IPR001680">
    <property type="entry name" value="WD40_rpt"/>
</dbReference>
<keyword evidence="1 3" id="KW-0853">WD repeat</keyword>
<evidence type="ECO:0000256" key="3">
    <source>
        <dbReference type="PROSITE-ProRule" id="PRU00221"/>
    </source>
</evidence>
<dbReference type="SMART" id="SM00320">
    <property type="entry name" value="WD40"/>
    <property type="match status" value="2"/>
</dbReference>
<dbReference type="SUPFAM" id="SSF50978">
    <property type="entry name" value="WD40 repeat-like"/>
    <property type="match status" value="1"/>
</dbReference>
<gene>
    <name evidence="4" type="ORF">RFI_32749</name>
</gene>
<dbReference type="InterPro" id="IPR015943">
    <property type="entry name" value="WD40/YVTN_repeat-like_dom_sf"/>
</dbReference>
<dbReference type="PANTHER" id="PTHR22847:SF637">
    <property type="entry name" value="WD REPEAT DOMAIN 5B"/>
    <property type="match status" value="1"/>
</dbReference>
<proteinExistence type="predicted"/>